<feature type="compositionally biased region" description="Polar residues" evidence="1">
    <location>
        <begin position="216"/>
        <end position="230"/>
    </location>
</feature>
<proteinExistence type="predicted"/>
<dbReference type="Proteomes" id="UP001204833">
    <property type="component" value="Unassembled WGS sequence"/>
</dbReference>
<keyword evidence="3" id="KW-1185">Reference proteome</keyword>
<evidence type="ECO:0000313" key="3">
    <source>
        <dbReference type="Proteomes" id="UP001204833"/>
    </source>
</evidence>
<protein>
    <recommendedName>
        <fullName evidence="4">Morphogenetic regulator of filamentous growth protein 1</fullName>
    </recommendedName>
</protein>
<accession>A0AAD5G121</accession>
<comment type="caution">
    <text evidence="2">The sequence shown here is derived from an EMBL/GenBank/DDBJ whole genome shotgun (WGS) entry which is preliminary data.</text>
</comment>
<feature type="compositionally biased region" description="Polar residues" evidence="1">
    <location>
        <begin position="567"/>
        <end position="607"/>
    </location>
</feature>
<dbReference type="AlphaFoldDB" id="A0AAD5G121"/>
<dbReference type="RefSeq" id="XP_051611250.1">
    <property type="nucleotide sequence ID" value="XM_051751707.1"/>
</dbReference>
<organism evidence="2 3">
    <name type="scientific">Candida theae</name>
    <dbReference type="NCBI Taxonomy" id="1198502"/>
    <lineage>
        <taxon>Eukaryota</taxon>
        <taxon>Fungi</taxon>
        <taxon>Dikarya</taxon>
        <taxon>Ascomycota</taxon>
        <taxon>Saccharomycotina</taxon>
        <taxon>Pichiomycetes</taxon>
        <taxon>Debaryomycetaceae</taxon>
        <taxon>Candida/Lodderomyces clade</taxon>
        <taxon>Candida</taxon>
    </lineage>
</organism>
<feature type="region of interest" description="Disordered" evidence="1">
    <location>
        <begin position="1"/>
        <end position="230"/>
    </location>
</feature>
<name>A0AAD5G121_9ASCO</name>
<feature type="region of interest" description="Disordered" evidence="1">
    <location>
        <begin position="559"/>
        <end position="634"/>
    </location>
</feature>
<evidence type="ECO:0000256" key="1">
    <source>
        <dbReference type="SAM" id="MobiDB-lite"/>
    </source>
</evidence>
<reference evidence="2 3" key="1">
    <citation type="journal article" date="2022" name="DNA Res.">
        <title>Genome analysis of five recently described species of the CUG-Ser clade uncovers Candida theae as a new hybrid lineage with pathogenic potential in the Candida parapsilosis species complex.</title>
        <authorList>
            <person name="Mixao V."/>
            <person name="Del Olmo V."/>
            <person name="Hegedusova E."/>
            <person name="Saus E."/>
            <person name="Pryszcz L."/>
            <person name="Cillingova A."/>
            <person name="Nosek J."/>
            <person name="Gabaldon T."/>
        </authorList>
    </citation>
    <scope>NUCLEOTIDE SEQUENCE [LARGE SCALE GENOMIC DNA]</scope>
    <source>
        <strain evidence="2 3">CBS 12239</strain>
    </source>
</reference>
<feature type="compositionally biased region" description="Basic residues" evidence="1">
    <location>
        <begin position="45"/>
        <end position="54"/>
    </location>
</feature>
<dbReference type="InterPro" id="IPR029005">
    <property type="entry name" value="LIM-bd/SEUSS"/>
</dbReference>
<dbReference type="Pfam" id="PF01803">
    <property type="entry name" value="LIM_bind"/>
    <property type="match status" value="1"/>
</dbReference>
<feature type="compositionally biased region" description="Polar residues" evidence="1">
    <location>
        <begin position="1"/>
        <end position="38"/>
    </location>
</feature>
<sequence length="634" mass="70279">MNAHSQSHQSRTFAQTPHNQFPQPNSSAANGLSKQAHPQQQQQQHQRHHQRHQQQQKTLQEQMNDSLHLQGNSNGVPQSRQPFMRQANGNPTLPSGNDNVQDTQRPGLHRNSNFNGSTASSQTIPAQSSQPNGNAVKGRPGPPSRTMSHQASAQTSSGHNSQGQTPAMGSTSSPVIGVNNGQEPLTRVPQGGPSRQGIQVEGAKQPSGGIPYRQAGPQNSMQPQFNMPNESSAFVPRRPVPLGQSQQHQHQHQQMMTPADQMQQEFNTRIIKRNLGNAATMRVLDLIDFLSNEAHDNLRSVEFWQRITPVYFLPNSTIRLSFAKFITSQSDKSLSEVTGLNFNFLKSVNKGINDTNAANHFELNTTTAPRFFANCAAHSEFTRFSVFLPGMKFQVLNNGSIIIVSKLEINLTYDDDSTTKLNGNVKILMSRDLRIEWIDVNCLGYESLINLNILTKSPQRSKPANDIYNNLKTVQNMSTFGLGKTNTRNLQLIDVLTHMKQLIDFSQLNNIKAPQRALELLLSTPQAAVPTNFRLARGPFPNGFGVPPQRQPMQFQNPMREAAAAPRTTQQESMHLQQPPKSVKQEGQQSKMTDSYMPQSETPSPKTITEDPKKKRKSSAGGGGLQAGNNKKRK</sequence>
<dbReference type="GeneID" id="76148300"/>
<gene>
    <name evidence="2" type="ORF">KGF57_000240</name>
</gene>
<feature type="compositionally biased region" description="Polar residues" evidence="1">
    <location>
        <begin position="57"/>
        <end position="133"/>
    </location>
</feature>
<evidence type="ECO:0008006" key="4">
    <source>
        <dbReference type="Google" id="ProtNLM"/>
    </source>
</evidence>
<feature type="compositionally biased region" description="Polar residues" evidence="1">
    <location>
        <begin position="145"/>
        <end position="183"/>
    </location>
</feature>
<evidence type="ECO:0000313" key="2">
    <source>
        <dbReference type="EMBL" id="KAI5968157.1"/>
    </source>
</evidence>
<dbReference type="EMBL" id="JAIHNG010000017">
    <property type="protein sequence ID" value="KAI5968157.1"/>
    <property type="molecule type" value="Genomic_DNA"/>
</dbReference>